<dbReference type="GO" id="GO:0000932">
    <property type="term" value="C:P-body"/>
    <property type="evidence" value="ECO:0007669"/>
    <property type="project" value="TreeGrafter"/>
</dbReference>
<sequence length="268" mass="29282">QVSDYETDTAILTDTALPQDLPPPSRTNEELNLAVLKRHNPSIIAILSIAPYAVVYKFSAISSIWEKRGVEGTLFVVQLLPEQLESDQSLTPDHNAISAARFGVVVLNRRGLDNFEAGLKNAEDVEVTEDYVILQVGSEPSAPAHDNGRMQGGEPDIIGLWIFAEPPPSSTSQARILNAQIIQECAKQAEISRKAAEETLKQIRQEQAQTANAKGQPDESEDPAQGGMGSAPMGRQLSLRQLFGQQRQDDDAWSIRGHHDPSLQSTQP</sequence>
<comment type="similarity">
    <text evidence="2">Belongs to the DCP1 family.</text>
</comment>
<keyword evidence="7" id="KW-1185">Reference proteome</keyword>
<keyword evidence="4" id="KW-0507">mRNA processing</keyword>
<feature type="region of interest" description="Disordered" evidence="5">
    <location>
        <begin position="206"/>
        <end position="268"/>
    </location>
</feature>
<organism evidence="6 7">
    <name type="scientific">Viridothelium virens</name>
    <name type="common">Speckled blister lichen</name>
    <name type="synonym">Trypethelium virens</name>
    <dbReference type="NCBI Taxonomy" id="1048519"/>
    <lineage>
        <taxon>Eukaryota</taxon>
        <taxon>Fungi</taxon>
        <taxon>Dikarya</taxon>
        <taxon>Ascomycota</taxon>
        <taxon>Pezizomycotina</taxon>
        <taxon>Dothideomycetes</taxon>
        <taxon>Dothideomycetes incertae sedis</taxon>
        <taxon>Trypetheliales</taxon>
        <taxon>Trypetheliaceae</taxon>
        <taxon>Viridothelium</taxon>
    </lineage>
</organism>
<evidence type="ECO:0000256" key="3">
    <source>
        <dbReference type="ARBA" id="ARBA00022490"/>
    </source>
</evidence>
<dbReference type="PANTHER" id="PTHR16290">
    <property type="entry name" value="TRANSCRIPTION FACTOR SMIF DECAPPING ENZYME DCP1"/>
    <property type="match status" value="1"/>
</dbReference>
<evidence type="ECO:0000256" key="1">
    <source>
        <dbReference type="ARBA" id="ARBA00004496"/>
    </source>
</evidence>
<dbReference type="OrthoDB" id="440673at2759"/>
<dbReference type="AlphaFoldDB" id="A0A6A6H1I9"/>
<keyword evidence="3" id="KW-0963">Cytoplasm</keyword>
<accession>A0A6A6H1I9</accession>
<evidence type="ECO:0000313" key="7">
    <source>
        <dbReference type="Proteomes" id="UP000800092"/>
    </source>
</evidence>
<evidence type="ECO:0000313" key="6">
    <source>
        <dbReference type="EMBL" id="KAF2231944.1"/>
    </source>
</evidence>
<dbReference type="GO" id="GO:0031087">
    <property type="term" value="P:deadenylation-independent decapping of nuclear-transcribed mRNA"/>
    <property type="evidence" value="ECO:0007669"/>
    <property type="project" value="TreeGrafter"/>
</dbReference>
<gene>
    <name evidence="6" type="ORF">EV356DRAFT_435088</name>
</gene>
<comment type="subcellular location">
    <subcellularLocation>
        <location evidence="1">Cytoplasm</location>
    </subcellularLocation>
</comment>
<dbReference type="Pfam" id="PF06058">
    <property type="entry name" value="DCP1"/>
    <property type="match status" value="1"/>
</dbReference>
<dbReference type="InterPro" id="IPR011993">
    <property type="entry name" value="PH-like_dom_sf"/>
</dbReference>
<dbReference type="InterPro" id="IPR010334">
    <property type="entry name" value="Dcp1"/>
</dbReference>
<evidence type="ECO:0000256" key="5">
    <source>
        <dbReference type="SAM" id="MobiDB-lite"/>
    </source>
</evidence>
<dbReference type="GO" id="GO:0003729">
    <property type="term" value="F:mRNA binding"/>
    <property type="evidence" value="ECO:0007669"/>
    <property type="project" value="TreeGrafter"/>
</dbReference>
<dbReference type="GO" id="GO:0008047">
    <property type="term" value="F:enzyme activator activity"/>
    <property type="evidence" value="ECO:0007669"/>
    <property type="project" value="InterPro"/>
</dbReference>
<reference evidence="6" key="1">
    <citation type="journal article" date="2020" name="Stud. Mycol.">
        <title>101 Dothideomycetes genomes: a test case for predicting lifestyles and emergence of pathogens.</title>
        <authorList>
            <person name="Haridas S."/>
            <person name="Albert R."/>
            <person name="Binder M."/>
            <person name="Bloem J."/>
            <person name="Labutti K."/>
            <person name="Salamov A."/>
            <person name="Andreopoulos B."/>
            <person name="Baker S."/>
            <person name="Barry K."/>
            <person name="Bills G."/>
            <person name="Bluhm B."/>
            <person name="Cannon C."/>
            <person name="Castanera R."/>
            <person name="Culley D."/>
            <person name="Daum C."/>
            <person name="Ezra D."/>
            <person name="Gonzalez J."/>
            <person name="Henrissat B."/>
            <person name="Kuo A."/>
            <person name="Liang C."/>
            <person name="Lipzen A."/>
            <person name="Lutzoni F."/>
            <person name="Magnuson J."/>
            <person name="Mondo S."/>
            <person name="Nolan M."/>
            <person name="Ohm R."/>
            <person name="Pangilinan J."/>
            <person name="Park H.-J."/>
            <person name="Ramirez L."/>
            <person name="Alfaro M."/>
            <person name="Sun H."/>
            <person name="Tritt A."/>
            <person name="Yoshinaga Y."/>
            <person name="Zwiers L.-H."/>
            <person name="Turgeon B."/>
            <person name="Goodwin S."/>
            <person name="Spatafora J."/>
            <person name="Crous P."/>
            <person name="Grigoriev I."/>
        </authorList>
    </citation>
    <scope>NUCLEOTIDE SEQUENCE</scope>
    <source>
        <strain evidence="6">Tuck. ex Michener</strain>
    </source>
</reference>
<dbReference type="Proteomes" id="UP000800092">
    <property type="component" value="Unassembled WGS sequence"/>
</dbReference>
<name>A0A6A6H1I9_VIRVR</name>
<proteinExistence type="inferred from homology"/>
<feature type="non-terminal residue" evidence="6">
    <location>
        <position position="268"/>
    </location>
</feature>
<dbReference type="GO" id="GO:0006397">
    <property type="term" value="P:mRNA processing"/>
    <property type="evidence" value="ECO:0007669"/>
    <property type="project" value="UniProtKB-KW"/>
</dbReference>
<evidence type="ECO:0000256" key="4">
    <source>
        <dbReference type="ARBA" id="ARBA00022664"/>
    </source>
</evidence>
<feature type="non-terminal residue" evidence="6">
    <location>
        <position position="1"/>
    </location>
</feature>
<dbReference type="SUPFAM" id="SSF50729">
    <property type="entry name" value="PH domain-like"/>
    <property type="match status" value="1"/>
</dbReference>
<dbReference type="Gene3D" id="2.30.29.30">
    <property type="entry name" value="Pleckstrin-homology domain (PH domain)/Phosphotyrosine-binding domain (PTB)"/>
    <property type="match status" value="1"/>
</dbReference>
<dbReference type="CDD" id="cd13182">
    <property type="entry name" value="EVH1-like_Dcp1"/>
    <property type="match status" value="1"/>
</dbReference>
<evidence type="ECO:0000256" key="2">
    <source>
        <dbReference type="ARBA" id="ARBA00008778"/>
    </source>
</evidence>
<protein>
    <submittedName>
        <fullName evidence="6">PH domain-like protein</fullName>
    </submittedName>
</protein>
<dbReference type="PANTHER" id="PTHR16290:SF0">
    <property type="entry name" value="DECAPPING PROTEIN 1, ISOFORM A"/>
    <property type="match status" value="1"/>
</dbReference>
<dbReference type="GO" id="GO:0000290">
    <property type="term" value="P:deadenylation-dependent decapping of nuclear-transcribed mRNA"/>
    <property type="evidence" value="ECO:0007669"/>
    <property type="project" value="InterPro"/>
</dbReference>
<dbReference type="EMBL" id="ML991821">
    <property type="protein sequence ID" value="KAF2231944.1"/>
    <property type="molecule type" value="Genomic_DNA"/>
</dbReference>